<gene>
    <name evidence="1" type="ORF">AZF04_09600</name>
</gene>
<protein>
    <recommendedName>
        <fullName evidence="3">Replicative helicase inhibitor G39P N-terminal domain-containing protein</fullName>
    </recommendedName>
</protein>
<evidence type="ECO:0008006" key="3">
    <source>
        <dbReference type="Google" id="ProtNLM"/>
    </source>
</evidence>
<comment type="caution">
    <text evidence="1">The sequence shown here is derived from an EMBL/GenBank/DDBJ whole genome shotgun (WGS) entry which is preliminary data.</text>
</comment>
<evidence type="ECO:0000313" key="1">
    <source>
        <dbReference type="EMBL" id="KYG28148.1"/>
    </source>
</evidence>
<dbReference type="STRING" id="519424.AZF04_09600"/>
<dbReference type="OrthoDB" id="2625859at2"/>
<dbReference type="Proteomes" id="UP000075806">
    <property type="component" value="Unassembled WGS sequence"/>
</dbReference>
<name>A0A161P7T6_9BACI</name>
<proteinExistence type="predicted"/>
<evidence type="ECO:0000313" key="2">
    <source>
        <dbReference type="Proteomes" id="UP000075806"/>
    </source>
</evidence>
<dbReference type="AlphaFoldDB" id="A0A161P7T6"/>
<dbReference type="EMBL" id="LTAO01000034">
    <property type="protein sequence ID" value="KYG28148.1"/>
    <property type="molecule type" value="Genomic_DNA"/>
</dbReference>
<organism evidence="1 2">
    <name type="scientific">Alkalihalobacillus trypoxylicola</name>
    <dbReference type="NCBI Taxonomy" id="519424"/>
    <lineage>
        <taxon>Bacteria</taxon>
        <taxon>Bacillati</taxon>
        <taxon>Bacillota</taxon>
        <taxon>Bacilli</taxon>
        <taxon>Bacillales</taxon>
        <taxon>Bacillaceae</taxon>
        <taxon>Alkalihalobacillus</taxon>
    </lineage>
</organism>
<dbReference type="RefSeq" id="WP_061949571.1">
    <property type="nucleotide sequence ID" value="NZ_LTAO01000034.1"/>
</dbReference>
<sequence>MLTKSTFQDGMNKLLIFYPHWNINLEESEIAIAWYQKFLRFDDSSFQTMVDKYIESETYVPTVAGLNKYKPNPRFEKNASYLDKVVEMRGF</sequence>
<accession>A0A161P7T6</accession>
<keyword evidence="2" id="KW-1185">Reference proteome</keyword>
<reference evidence="1" key="1">
    <citation type="submission" date="2016-02" db="EMBL/GenBank/DDBJ databases">
        <title>Genome sequence of Bacillus trypoxylicola KCTC 13244(T).</title>
        <authorList>
            <person name="Jeong H."/>
            <person name="Park S.-H."/>
            <person name="Choi S.-K."/>
        </authorList>
    </citation>
    <scope>NUCLEOTIDE SEQUENCE [LARGE SCALE GENOMIC DNA]</scope>
    <source>
        <strain evidence="1">KCTC 13244</strain>
    </source>
</reference>